<dbReference type="EMBL" id="JBHRXI010000001">
    <property type="protein sequence ID" value="MFC3612453.1"/>
    <property type="molecule type" value="Genomic_DNA"/>
</dbReference>
<dbReference type="Pfam" id="PF04577">
    <property type="entry name" value="Glyco_transf_61"/>
    <property type="match status" value="1"/>
</dbReference>
<accession>A0ABV7TAZ5</accession>
<protein>
    <submittedName>
        <fullName evidence="2">Glycosyltransferase 61 family protein</fullName>
    </submittedName>
</protein>
<organism evidence="2 3">
    <name type="scientific">Lutimaribacter marinistellae</name>
    <dbReference type="NCBI Taxonomy" id="1820329"/>
    <lineage>
        <taxon>Bacteria</taxon>
        <taxon>Pseudomonadati</taxon>
        <taxon>Pseudomonadota</taxon>
        <taxon>Alphaproteobacteria</taxon>
        <taxon>Rhodobacterales</taxon>
        <taxon>Roseobacteraceae</taxon>
        <taxon>Lutimaribacter</taxon>
    </lineage>
</organism>
<evidence type="ECO:0000313" key="3">
    <source>
        <dbReference type="Proteomes" id="UP001595629"/>
    </source>
</evidence>
<dbReference type="Proteomes" id="UP001595629">
    <property type="component" value="Unassembled WGS sequence"/>
</dbReference>
<feature type="domain" description="Glycosyltransferase 61 catalytic" evidence="1">
    <location>
        <begin position="91"/>
        <end position="257"/>
    </location>
</feature>
<evidence type="ECO:0000313" key="2">
    <source>
        <dbReference type="EMBL" id="MFC3612453.1"/>
    </source>
</evidence>
<name>A0ABV7TAZ5_9RHOB</name>
<proteinExistence type="predicted"/>
<dbReference type="InterPro" id="IPR049625">
    <property type="entry name" value="Glyco_transf_61_cat"/>
</dbReference>
<keyword evidence="3" id="KW-1185">Reference proteome</keyword>
<comment type="caution">
    <text evidence="2">The sequence shown here is derived from an EMBL/GenBank/DDBJ whole genome shotgun (WGS) entry which is preliminary data.</text>
</comment>
<reference evidence="3" key="1">
    <citation type="journal article" date="2019" name="Int. J. Syst. Evol. Microbiol.">
        <title>The Global Catalogue of Microorganisms (GCM) 10K type strain sequencing project: providing services to taxonomists for standard genome sequencing and annotation.</title>
        <authorList>
            <consortium name="The Broad Institute Genomics Platform"/>
            <consortium name="The Broad Institute Genome Sequencing Center for Infectious Disease"/>
            <person name="Wu L."/>
            <person name="Ma J."/>
        </authorList>
    </citation>
    <scope>NUCLEOTIDE SEQUENCE [LARGE SCALE GENOMIC DNA]</scope>
    <source>
        <strain evidence="3">KCTC 42911</strain>
    </source>
</reference>
<sequence length="378" mass="41531">MSAANIEILGDAIVIPSSHYTPPRPKPEGGGVVSGVFGGGAYRSSGAWFARGESVFNSHVNQPPQEIDPAVAETTMKGRYLYLGLLQNAHFGHFISENISRLWGADLLSELDGVIYYALFPDQPVHASVLNVLQFLLPGIPLIRVDRPTRFENLFVPASFRFPAGFVAGHPLMRDFAARRVARARDGRPAGPKKVFVSRAALAREGARFVLETEIDRNMRAQGYTVLHPEKHGPAEQLRHYADAEKLVFSEGSALHLYALGARPGQEVFIIWRRKTVFPVFERQITSFGGPVPVGDNHVMETLFHRKFPGANARAQCLLDFAGLGRDLASRGFIGDGWTVPPVDALLRELENLSDAFDVTQARAALDRASVDQPDTAR</sequence>
<evidence type="ECO:0000259" key="1">
    <source>
        <dbReference type="Pfam" id="PF04577"/>
    </source>
</evidence>
<dbReference type="RefSeq" id="WP_386733636.1">
    <property type="nucleotide sequence ID" value="NZ_JBHRXI010000001.1"/>
</dbReference>
<gene>
    <name evidence="2" type="ORF">ACFORG_01660</name>
</gene>